<feature type="compositionally biased region" description="Low complexity" evidence="2">
    <location>
        <begin position="51"/>
        <end position="86"/>
    </location>
</feature>
<name>A0A813DRR8_POLGL</name>
<gene>
    <name evidence="3" type="ORF">PGLA1383_LOCUS8003</name>
</gene>
<organism evidence="3 4">
    <name type="scientific">Polarella glacialis</name>
    <name type="common">Dinoflagellate</name>
    <dbReference type="NCBI Taxonomy" id="89957"/>
    <lineage>
        <taxon>Eukaryota</taxon>
        <taxon>Sar</taxon>
        <taxon>Alveolata</taxon>
        <taxon>Dinophyceae</taxon>
        <taxon>Suessiales</taxon>
        <taxon>Suessiaceae</taxon>
        <taxon>Polarella</taxon>
    </lineage>
</organism>
<keyword evidence="4" id="KW-1185">Reference proteome</keyword>
<feature type="coiled-coil region" evidence="1">
    <location>
        <begin position="149"/>
        <end position="229"/>
    </location>
</feature>
<reference evidence="3" key="1">
    <citation type="submission" date="2021-02" db="EMBL/GenBank/DDBJ databases">
        <authorList>
            <person name="Dougan E. K."/>
            <person name="Rhodes N."/>
            <person name="Thang M."/>
            <person name="Chan C."/>
        </authorList>
    </citation>
    <scope>NUCLEOTIDE SEQUENCE</scope>
</reference>
<dbReference type="AlphaFoldDB" id="A0A813DRR8"/>
<evidence type="ECO:0000313" key="4">
    <source>
        <dbReference type="Proteomes" id="UP000654075"/>
    </source>
</evidence>
<evidence type="ECO:0000256" key="1">
    <source>
        <dbReference type="SAM" id="Coils"/>
    </source>
</evidence>
<accession>A0A813DRR8</accession>
<feature type="compositionally biased region" description="Basic residues" evidence="2">
    <location>
        <begin position="31"/>
        <end position="50"/>
    </location>
</feature>
<feature type="region of interest" description="Disordered" evidence="2">
    <location>
        <begin position="1"/>
        <end position="119"/>
    </location>
</feature>
<feature type="non-terminal residue" evidence="3">
    <location>
        <position position="1"/>
    </location>
</feature>
<feature type="compositionally biased region" description="Basic and acidic residues" evidence="2">
    <location>
        <begin position="354"/>
        <end position="370"/>
    </location>
</feature>
<sequence>MPSRGQAHGRSERRSLNSRFRRLRSSSGTQQRHRRSDSRGSSGRRRRRHSSSCTFSVSRSVSRCNTNNNSNSNNNNQEVFRPSRSVSRSRSRHRSNDNRRSESSCRQGLLSPGGLTTPEQRDLLRERGVLKSACLGVLQANPGSAFQLLLDAEQKAASAAANLTALQQELDQLTATAAEAEAVHRQQQHMQMLSQIAFEAHLDQQLERQRAEEHERQQLQAALRELRADEEVLVSMPDERLNHLQGELQGALSRVQRHRMSRLQRQLSQQQEDASCTVCLTHRRTAYANLPRVLQRFGESLVPYLSFYRAVLRGLVRCDSSGCTSSSTHEKVLQGRSEGALVRCDSSRCTSSSTHEKAEGSKARKGREAKAVPASVSVPLASEPSAKLFDCKAFPQYCGHPLNCDVADAEVEVKNWDKVMAKDGPNLKTWCHLPEQPFATSLIQECLVNRNLAKSADMVYQEQKESHALEADASYCFIVGHCSAGRLADNATLEDGVKMCD</sequence>
<protein>
    <submittedName>
        <fullName evidence="3">Uncharacterized protein</fullName>
    </submittedName>
</protein>
<proteinExistence type="predicted"/>
<dbReference type="Proteomes" id="UP000654075">
    <property type="component" value="Unassembled WGS sequence"/>
</dbReference>
<keyword evidence="1" id="KW-0175">Coiled coil</keyword>
<evidence type="ECO:0000313" key="3">
    <source>
        <dbReference type="EMBL" id="CAE8589231.1"/>
    </source>
</evidence>
<feature type="compositionally biased region" description="Basic and acidic residues" evidence="2">
    <location>
        <begin position="94"/>
        <end position="103"/>
    </location>
</feature>
<feature type="region of interest" description="Disordered" evidence="2">
    <location>
        <begin position="350"/>
        <end position="370"/>
    </location>
</feature>
<dbReference type="EMBL" id="CAJNNV010003563">
    <property type="protein sequence ID" value="CAE8589231.1"/>
    <property type="molecule type" value="Genomic_DNA"/>
</dbReference>
<evidence type="ECO:0000256" key="2">
    <source>
        <dbReference type="SAM" id="MobiDB-lite"/>
    </source>
</evidence>
<comment type="caution">
    <text evidence="3">The sequence shown here is derived from an EMBL/GenBank/DDBJ whole genome shotgun (WGS) entry which is preliminary data.</text>
</comment>